<reference evidence="1 2" key="1">
    <citation type="submission" date="2016-10" db="EMBL/GenBank/DDBJ databases">
        <authorList>
            <person name="de Groot N.N."/>
        </authorList>
    </citation>
    <scope>NUCLEOTIDE SEQUENCE [LARGE SCALE GENOMIC DNA]</scope>
    <source>
        <strain evidence="1 2">AA1</strain>
    </source>
</reference>
<organism evidence="1 2">
    <name type="scientific">Desulfoluna spongiiphila</name>
    <dbReference type="NCBI Taxonomy" id="419481"/>
    <lineage>
        <taxon>Bacteria</taxon>
        <taxon>Pseudomonadati</taxon>
        <taxon>Thermodesulfobacteriota</taxon>
        <taxon>Desulfobacteria</taxon>
        <taxon>Desulfobacterales</taxon>
        <taxon>Desulfolunaceae</taxon>
        <taxon>Desulfoluna</taxon>
    </lineage>
</organism>
<dbReference type="InterPro" id="IPR036177">
    <property type="entry name" value="Peptidase_M55_sf"/>
</dbReference>
<dbReference type="EMBL" id="FMUX01000002">
    <property type="protein sequence ID" value="SCX92603.1"/>
    <property type="molecule type" value="Genomic_DNA"/>
</dbReference>
<dbReference type="AlphaFoldDB" id="A0A1G5BR53"/>
<sequence>MTRHALILADIEGIIGVYDKAQCTPGADAWRQARHLLTDDVNAAARGLLDAGYHAITVGDMHGTGFNILPEKLMAEVRCVQGHRWHPVPLIGTMPEADCAVMVGWHAAPDQEGFSPHIFQKTLRKLCINGSPVTEVELFSAVLGEHGIPVSFVSAEAVACDRIQGNMPWIHRFDVPKRPISQTEINTLRARLTDEVRQVASGSNTTPLVWGPHEVTATFPDETRTWTSPSATTTFRRLLADTALGFAPDAGIPLLLFILRTRCRMEEWTRKRQPPAARG</sequence>
<dbReference type="InterPro" id="IPR027476">
    <property type="entry name" value="DppA_N"/>
</dbReference>
<dbReference type="OrthoDB" id="5413224at2"/>
<dbReference type="SUPFAM" id="SSF63992">
    <property type="entry name" value="Dipeptide transport protein"/>
    <property type="match status" value="1"/>
</dbReference>
<dbReference type="Pfam" id="PF04951">
    <property type="entry name" value="Peptidase_M55"/>
    <property type="match status" value="1"/>
</dbReference>
<dbReference type="InterPro" id="IPR007035">
    <property type="entry name" value="Peptidase_M55"/>
</dbReference>
<protein>
    <submittedName>
        <fullName evidence="1">D-amino peptidase</fullName>
    </submittedName>
</protein>
<evidence type="ECO:0000313" key="2">
    <source>
        <dbReference type="Proteomes" id="UP000198870"/>
    </source>
</evidence>
<keyword evidence="2" id="KW-1185">Reference proteome</keyword>
<dbReference type="Proteomes" id="UP000198870">
    <property type="component" value="Unassembled WGS sequence"/>
</dbReference>
<dbReference type="STRING" id="419481.SAMN05216233_102150"/>
<gene>
    <name evidence="1" type="ORF">SAMN05216233_102150</name>
</gene>
<name>A0A1G5BR53_9BACT</name>
<evidence type="ECO:0000313" key="1">
    <source>
        <dbReference type="EMBL" id="SCX92603.1"/>
    </source>
</evidence>
<dbReference type="Gene3D" id="3.40.50.10780">
    <property type="entry name" value="Dipeptide transport protein"/>
    <property type="match status" value="1"/>
</dbReference>
<proteinExistence type="predicted"/>
<accession>A0A1G5BR53</accession>
<dbReference type="RefSeq" id="WP_092208471.1">
    <property type="nucleotide sequence ID" value="NZ_FMUX01000002.1"/>
</dbReference>